<organism evidence="1 2">
    <name type="scientific">Photobacterium marinum</name>
    <dbReference type="NCBI Taxonomy" id="1056511"/>
    <lineage>
        <taxon>Bacteria</taxon>
        <taxon>Pseudomonadati</taxon>
        <taxon>Pseudomonadota</taxon>
        <taxon>Gammaproteobacteria</taxon>
        <taxon>Vibrionales</taxon>
        <taxon>Vibrionaceae</taxon>
        <taxon>Photobacterium</taxon>
    </lineage>
</organism>
<dbReference type="Proteomes" id="UP000011134">
    <property type="component" value="Unassembled WGS sequence"/>
</dbReference>
<protein>
    <submittedName>
        <fullName evidence="1">Uncharacterized protein</fullName>
    </submittedName>
</protein>
<dbReference type="PATRIC" id="fig|1056511.3.peg.4253"/>
<dbReference type="AlphaFoldDB" id="L8J478"/>
<name>L8J478_9GAMM</name>
<proteinExistence type="predicted"/>
<evidence type="ECO:0000313" key="1">
    <source>
        <dbReference type="EMBL" id="ELR63660.1"/>
    </source>
</evidence>
<comment type="caution">
    <text evidence="1">The sequence shown here is derived from an EMBL/GenBank/DDBJ whole genome shotgun (WGS) entry which is preliminary data.</text>
</comment>
<evidence type="ECO:0000313" key="2">
    <source>
        <dbReference type="Proteomes" id="UP000011134"/>
    </source>
</evidence>
<reference evidence="1 2" key="1">
    <citation type="submission" date="2012-12" db="EMBL/GenBank/DDBJ databases">
        <title>Genome Assembly of Photobacterium sp. AK15.</title>
        <authorList>
            <person name="Khatri I."/>
            <person name="Vaidya B."/>
            <person name="Srinivas T.N.R."/>
            <person name="Subramanian S."/>
            <person name="Pinnaka A."/>
        </authorList>
    </citation>
    <scope>NUCLEOTIDE SEQUENCE [LARGE SCALE GENOMIC DNA]</scope>
    <source>
        <strain evidence="1 2">AK15</strain>
    </source>
</reference>
<accession>L8J478</accession>
<keyword evidence="2" id="KW-1185">Reference proteome</keyword>
<dbReference type="EMBL" id="AMZO01000036">
    <property type="protein sequence ID" value="ELR63660.1"/>
    <property type="molecule type" value="Genomic_DNA"/>
</dbReference>
<sequence length="41" mass="5047">MYWVYYVFWLFAQNIQFPEILQHVEKNLMSGRNFIVMCSIS</sequence>
<gene>
    <name evidence="1" type="ORF">C942_03329</name>
</gene>